<dbReference type="PANTHER" id="PTHR47168:SF1">
    <property type="entry name" value="OS02G0798600 PROTEIN"/>
    <property type="match status" value="1"/>
</dbReference>
<evidence type="ECO:0000256" key="2">
    <source>
        <dbReference type="ARBA" id="ARBA00004167"/>
    </source>
</evidence>
<dbReference type="AlphaFoldDB" id="A0A067MZY5"/>
<dbReference type="InterPro" id="IPR001841">
    <property type="entry name" value="Znf_RING"/>
</dbReference>
<dbReference type="InterPro" id="IPR051653">
    <property type="entry name" value="E3_ligase_sorting_rcpt"/>
</dbReference>
<feature type="domain" description="RING-type" evidence="13">
    <location>
        <begin position="288"/>
        <end position="330"/>
    </location>
</feature>
<dbReference type="PANTHER" id="PTHR47168">
    <property type="entry name" value="RING ZINC FINGER DOMAIN SUPERFAMILY PROTEIN-RELATED"/>
    <property type="match status" value="1"/>
</dbReference>
<evidence type="ECO:0000256" key="4">
    <source>
        <dbReference type="ARBA" id="ARBA00022692"/>
    </source>
</evidence>
<dbReference type="FunFam" id="3.30.40.10:FF:000388">
    <property type="entry name" value="Putative RING zinc finger domain superfamily protein"/>
    <property type="match status" value="1"/>
</dbReference>
<evidence type="ECO:0000256" key="3">
    <source>
        <dbReference type="ARBA" id="ARBA00012483"/>
    </source>
</evidence>
<keyword evidence="8 12" id="KW-1133">Transmembrane helix</keyword>
<dbReference type="GO" id="GO:0016020">
    <property type="term" value="C:membrane"/>
    <property type="evidence" value="ECO:0007669"/>
    <property type="project" value="UniProtKB-SubCell"/>
</dbReference>
<evidence type="ECO:0000256" key="10">
    <source>
        <dbReference type="PROSITE-ProRule" id="PRU00175"/>
    </source>
</evidence>
<name>A0A067MZY5_BOTB1</name>
<dbReference type="SUPFAM" id="SSF52025">
    <property type="entry name" value="PA domain"/>
    <property type="match status" value="1"/>
</dbReference>
<dbReference type="OrthoDB" id="8062037at2759"/>
<keyword evidence="9 12" id="KW-0472">Membrane</keyword>
<evidence type="ECO:0000259" key="13">
    <source>
        <dbReference type="PROSITE" id="PS50089"/>
    </source>
</evidence>
<dbReference type="HOGENOM" id="CLU_028987_0_0_1"/>
<accession>A0A067MZY5</accession>
<keyword evidence="4 12" id="KW-0812">Transmembrane</keyword>
<comment type="subcellular location">
    <subcellularLocation>
        <location evidence="2">Membrane</location>
        <topology evidence="2">Single-pass membrane protein</topology>
    </subcellularLocation>
</comment>
<evidence type="ECO:0000256" key="12">
    <source>
        <dbReference type="SAM" id="Phobius"/>
    </source>
</evidence>
<evidence type="ECO:0000256" key="6">
    <source>
        <dbReference type="ARBA" id="ARBA00022771"/>
    </source>
</evidence>
<evidence type="ECO:0000256" key="5">
    <source>
        <dbReference type="ARBA" id="ARBA00022723"/>
    </source>
</evidence>
<keyword evidence="6 10" id="KW-0863">Zinc-finger</keyword>
<evidence type="ECO:0000256" key="11">
    <source>
        <dbReference type="SAM" id="MobiDB-lite"/>
    </source>
</evidence>
<feature type="region of interest" description="Disordered" evidence="11">
    <location>
        <begin position="350"/>
        <end position="389"/>
    </location>
</feature>
<dbReference type="EMBL" id="KL198023">
    <property type="protein sequence ID" value="KDQ17452.1"/>
    <property type="molecule type" value="Genomic_DNA"/>
</dbReference>
<keyword evidence="15" id="KW-1185">Reference proteome</keyword>
<dbReference type="FunCoup" id="A0A067MZY5">
    <property type="interactions" value="351"/>
</dbReference>
<dbReference type="Gene3D" id="3.30.40.10">
    <property type="entry name" value="Zinc/RING finger domain, C3HC4 (zinc finger)"/>
    <property type="match status" value="1"/>
</dbReference>
<comment type="catalytic activity">
    <reaction evidence="1">
        <text>S-ubiquitinyl-[E2 ubiquitin-conjugating enzyme]-L-cysteine + [acceptor protein]-L-lysine = [E2 ubiquitin-conjugating enzyme]-L-cysteine + N(6)-ubiquitinyl-[acceptor protein]-L-lysine.</text>
        <dbReference type="EC" id="2.3.2.27"/>
    </reaction>
</comment>
<dbReference type="InterPro" id="IPR013083">
    <property type="entry name" value="Znf_RING/FYVE/PHD"/>
</dbReference>
<dbReference type="SUPFAM" id="SSF57850">
    <property type="entry name" value="RING/U-box"/>
    <property type="match status" value="1"/>
</dbReference>
<dbReference type="GO" id="GO:0061630">
    <property type="term" value="F:ubiquitin protein ligase activity"/>
    <property type="evidence" value="ECO:0007669"/>
    <property type="project" value="UniProtKB-EC"/>
</dbReference>
<proteinExistence type="predicted"/>
<dbReference type="InParanoid" id="A0A067MZY5"/>
<dbReference type="GO" id="GO:0008270">
    <property type="term" value="F:zinc ion binding"/>
    <property type="evidence" value="ECO:0007669"/>
    <property type="project" value="UniProtKB-KW"/>
</dbReference>
<dbReference type="InterPro" id="IPR003137">
    <property type="entry name" value="PA_domain"/>
</dbReference>
<protein>
    <recommendedName>
        <fullName evidence="3">RING-type E3 ubiquitin transferase</fullName>
        <ecNumber evidence="3">2.3.2.27</ecNumber>
    </recommendedName>
</protein>
<evidence type="ECO:0000256" key="8">
    <source>
        <dbReference type="ARBA" id="ARBA00022989"/>
    </source>
</evidence>
<dbReference type="SMART" id="SM00184">
    <property type="entry name" value="RING"/>
    <property type="match status" value="1"/>
</dbReference>
<evidence type="ECO:0000313" key="14">
    <source>
        <dbReference type="EMBL" id="KDQ17452.1"/>
    </source>
</evidence>
<feature type="transmembrane region" description="Helical" evidence="12">
    <location>
        <begin position="177"/>
        <end position="201"/>
    </location>
</feature>
<dbReference type="Gene3D" id="3.50.30.30">
    <property type="match status" value="1"/>
</dbReference>
<feature type="compositionally biased region" description="Polar residues" evidence="11">
    <location>
        <begin position="354"/>
        <end position="370"/>
    </location>
</feature>
<reference evidence="15" key="1">
    <citation type="journal article" date="2014" name="Proc. Natl. Acad. Sci. U.S.A.">
        <title>Extensive sampling of basidiomycete genomes demonstrates inadequacy of the white-rot/brown-rot paradigm for wood decay fungi.</title>
        <authorList>
            <person name="Riley R."/>
            <person name="Salamov A.A."/>
            <person name="Brown D.W."/>
            <person name="Nagy L.G."/>
            <person name="Floudas D."/>
            <person name="Held B.W."/>
            <person name="Levasseur A."/>
            <person name="Lombard V."/>
            <person name="Morin E."/>
            <person name="Otillar R."/>
            <person name="Lindquist E.A."/>
            <person name="Sun H."/>
            <person name="LaButti K.M."/>
            <person name="Schmutz J."/>
            <person name="Jabbour D."/>
            <person name="Luo H."/>
            <person name="Baker S.E."/>
            <person name="Pisabarro A.G."/>
            <person name="Walton J.D."/>
            <person name="Blanchette R.A."/>
            <person name="Henrissat B."/>
            <person name="Martin F."/>
            <person name="Cullen D."/>
            <person name="Hibbett D.S."/>
            <person name="Grigoriev I.V."/>
        </authorList>
    </citation>
    <scope>NUCLEOTIDE SEQUENCE [LARGE SCALE GENOMIC DNA]</scope>
    <source>
        <strain evidence="15">FD-172 SS1</strain>
    </source>
</reference>
<organism evidence="14 15">
    <name type="scientific">Botryobasidium botryosum (strain FD-172 SS1)</name>
    <dbReference type="NCBI Taxonomy" id="930990"/>
    <lineage>
        <taxon>Eukaryota</taxon>
        <taxon>Fungi</taxon>
        <taxon>Dikarya</taxon>
        <taxon>Basidiomycota</taxon>
        <taxon>Agaricomycotina</taxon>
        <taxon>Agaricomycetes</taxon>
        <taxon>Cantharellales</taxon>
        <taxon>Botryobasidiaceae</taxon>
        <taxon>Botryobasidium</taxon>
    </lineage>
</organism>
<evidence type="ECO:0000256" key="1">
    <source>
        <dbReference type="ARBA" id="ARBA00000900"/>
    </source>
</evidence>
<keyword evidence="5" id="KW-0479">Metal-binding</keyword>
<dbReference type="EC" id="2.3.2.27" evidence="3"/>
<dbReference type="Pfam" id="PF13639">
    <property type="entry name" value="zf-RING_2"/>
    <property type="match status" value="1"/>
</dbReference>
<dbReference type="Proteomes" id="UP000027195">
    <property type="component" value="Unassembled WGS sequence"/>
</dbReference>
<keyword evidence="7" id="KW-0862">Zinc</keyword>
<dbReference type="InterPro" id="IPR046450">
    <property type="entry name" value="PA_dom_sf"/>
</dbReference>
<dbReference type="Pfam" id="PF02225">
    <property type="entry name" value="PA"/>
    <property type="match status" value="1"/>
</dbReference>
<evidence type="ECO:0000256" key="9">
    <source>
        <dbReference type="ARBA" id="ARBA00023136"/>
    </source>
</evidence>
<dbReference type="STRING" id="930990.A0A067MZY5"/>
<evidence type="ECO:0000256" key="7">
    <source>
        <dbReference type="ARBA" id="ARBA00022833"/>
    </source>
</evidence>
<sequence>MCYVQDHDPIVAFVSRPAAFGSRISASPGLTGYVLPLSSFTHACPSPIAISSANATRAPDNFGCPPLCIRPPHRPDEDENWIALVERGECPFADKARAAMSLGARAVIVGGRPSDEQGGNDELITMYSPGDASDILIPATYITHASYATIKALIGSSDTTISGLPTVSALIGPEDIWQWPLLTLSILLLLPSFLALLTLLFHRVRQVRAERRDRAPEAIVQSLPCWVWASAGEMARPCEPSTHSGVVKDDLEQLASRKNEEAADGQHASTSFALNARLPPWFLGQTECAICLSAYVSGDLVRVLPCNHIFHQEEIDGWLIQRKKLCPICKADVTAPLPASPLCALGPEAPHAPQSCQHHPNAPARNTSPATALPDPQTPTERTPLITPG</sequence>
<dbReference type="PROSITE" id="PS50089">
    <property type="entry name" value="ZF_RING_2"/>
    <property type="match status" value="1"/>
</dbReference>
<evidence type="ECO:0000313" key="15">
    <source>
        <dbReference type="Proteomes" id="UP000027195"/>
    </source>
</evidence>
<gene>
    <name evidence="14" type="ORF">BOTBODRAFT_29635</name>
</gene>